<sequence>MELTDRQTDVLECIVSHYQSEESPISGDDIADAVGCHPGTVRSDLQGLSALDLVEGITGPKGGYKPTAEAYRALDDQSRDGTADLTLAHDYARTDVTVTEIDFTAVNHPEQCRARVAFADSIDEFGTGDPILVGPTPKTALVVGGEIEAIDHEANELELDVGRLEAPLTS</sequence>
<dbReference type="GeneID" id="26659034"/>
<evidence type="ECO:0000313" key="2">
    <source>
        <dbReference type="EMBL" id="CQH56488.1"/>
    </source>
</evidence>
<dbReference type="Proteomes" id="UP000066737">
    <property type="component" value="Chromosome I"/>
</dbReference>
<accession>A0A0U5H1H0</accession>
<proteinExistence type="predicted"/>
<dbReference type="AlphaFoldDB" id="A0A0U5H1H0"/>
<organism evidence="2 3">
    <name type="scientific">Halobacterium hubeiense</name>
    <dbReference type="NCBI Taxonomy" id="1407499"/>
    <lineage>
        <taxon>Archaea</taxon>
        <taxon>Methanobacteriati</taxon>
        <taxon>Methanobacteriota</taxon>
        <taxon>Stenosarchaea group</taxon>
        <taxon>Halobacteria</taxon>
        <taxon>Halobacteriales</taxon>
        <taxon>Halobacteriaceae</taxon>
        <taxon>Halobacterium</taxon>
    </lineage>
</organism>
<dbReference type="RefSeq" id="WP_059056793.1">
    <property type="nucleotide sequence ID" value="NZ_CEML01000001.1"/>
</dbReference>
<dbReference type="GO" id="GO:0006355">
    <property type="term" value="P:regulation of DNA-templated transcription"/>
    <property type="evidence" value="ECO:0007669"/>
    <property type="project" value="InterPro"/>
</dbReference>
<dbReference type="SUPFAM" id="SSF46785">
    <property type="entry name" value="Winged helix' DNA-binding domain"/>
    <property type="match status" value="1"/>
</dbReference>
<dbReference type="InterPro" id="IPR036388">
    <property type="entry name" value="WH-like_DNA-bd_sf"/>
</dbReference>
<dbReference type="InterPro" id="IPR036390">
    <property type="entry name" value="WH_DNA-bd_sf"/>
</dbReference>
<dbReference type="InterPro" id="IPR005104">
    <property type="entry name" value="WHTH_HrcA_DNA-bd"/>
</dbReference>
<evidence type="ECO:0000313" key="3">
    <source>
        <dbReference type="Proteomes" id="UP000066737"/>
    </source>
</evidence>
<protein>
    <submittedName>
        <fullName evidence="2">DUF293 domain protein</fullName>
    </submittedName>
</protein>
<dbReference type="EMBL" id="LN831302">
    <property type="protein sequence ID" value="CQH56488.1"/>
    <property type="molecule type" value="Genomic_DNA"/>
</dbReference>
<dbReference type="OrthoDB" id="64432at2157"/>
<dbReference type="GO" id="GO:0003677">
    <property type="term" value="F:DNA binding"/>
    <property type="evidence" value="ECO:0007669"/>
    <property type="project" value="InterPro"/>
</dbReference>
<keyword evidence="3" id="KW-1185">Reference proteome</keyword>
<gene>
    <name evidence="2" type="ORF">HHUB_2388</name>
</gene>
<dbReference type="KEGG" id="hhb:Hhub_2388"/>
<dbReference type="Gene3D" id="1.10.10.10">
    <property type="entry name" value="Winged helix-like DNA-binding domain superfamily/Winged helix DNA-binding domain"/>
    <property type="match status" value="1"/>
</dbReference>
<feature type="domain" description="Winged helix-turn-helix transcription repressor HrcA DNA-binding" evidence="1">
    <location>
        <begin position="2"/>
        <end position="78"/>
    </location>
</feature>
<evidence type="ECO:0000259" key="1">
    <source>
        <dbReference type="Pfam" id="PF03444"/>
    </source>
</evidence>
<dbReference type="Pfam" id="PF03444">
    <property type="entry name" value="WHD_HrcA"/>
    <property type="match status" value="1"/>
</dbReference>
<reference evidence="3" key="1">
    <citation type="journal article" date="2016" name="Environ. Microbiol.">
        <title>The complete genome of a viable archaeum isolated from 123-million-year-old rock salt.</title>
        <authorList>
            <person name="Jaakkola S.T."/>
            <person name="Pfeiffer F."/>
            <person name="Ravantti J.J."/>
            <person name="Guo Q."/>
            <person name="Liu Y."/>
            <person name="Chen X."/>
            <person name="Ma H."/>
            <person name="Yang C."/>
            <person name="Oksanen H.M."/>
            <person name="Bamford D.H."/>
        </authorList>
    </citation>
    <scope>NUCLEOTIDE SEQUENCE</scope>
    <source>
        <strain evidence="3">JI20-1</strain>
    </source>
</reference>
<dbReference type="STRING" id="1407499.HHUB_2388"/>
<name>A0A0U5H1H0_9EURY</name>